<evidence type="ECO:0000313" key="2">
    <source>
        <dbReference type="Proteomes" id="UP000239757"/>
    </source>
</evidence>
<reference evidence="1 2" key="1">
    <citation type="submission" date="2015-01" db="EMBL/GenBank/DDBJ databases">
        <title>Genome of allotetraploid Gossypium barbadense reveals genomic plasticity and fiber elongation in cotton evolution.</title>
        <authorList>
            <person name="Chen X."/>
            <person name="Liu X."/>
            <person name="Zhao B."/>
            <person name="Zheng H."/>
            <person name="Hu Y."/>
            <person name="Lu G."/>
            <person name="Yang C."/>
            <person name="Chen J."/>
            <person name="Shan C."/>
            <person name="Zhang L."/>
            <person name="Zhou Y."/>
            <person name="Wang L."/>
            <person name="Guo W."/>
            <person name="Bai Y."/>
            <person name="Ruan J."/>
            <person name="Shangguan X."/>
            <person name="Mao Y."/>
            <person name="Jiang J."/>
            <person name="Zhu Y."/>
            <person name="Lei J."/>
            <person name="Kang H."/>
            <person name="Chen S."/>
            <person name="He X."/>
            <person name="Wang R."/>
            <person name="Wang Y."/>
            <person name="Chen J."/>
            <person name="Wang L."/>
            <person name="Yu S."/>
            <person name="Wang B."/>
            <person name="Wei J."/>
            <person name="Song S."/>
            <person name="Lu X."/>
            <person name="Gao Z."/>
            <person name="Gu W."/>
            <person name="Deng X."/>
            <person name="Ma D."/>
            <person name="Wang S."/>
            <person name="Liang W."/>
            <person name="Fang L."/>
            <person name="Cai C."/>
            <person name="Zhu X."/>
            <person name="Zhou B."/>
            <person name="Zhang Y."/>
            <person name="Chen Z."/>
            <person name="Xu S."/>
            <person name="Zhu R."/>
            <person name="Wang S."/>
            <person name="Zhang T."/>
            <person name="Zhao G."/>
        </authorList>
    </citation>
    <scope>NUCLEOTIDE SEQUENCE [LARGE SCALE GENOMIC DNA]</scope>
    <source>
        <strain evidence="2">cv. Xinhai21</strain>
        <tissue evidence="1">Leaf</tissue>
    </source>
</reference>
<organism evidence="1 2">
    <name type="scientific">Gossypium barbadense</name>
    <name type="common">Sea Island cotton</name>
    <name type="synonym">Hibiscus barbadensis</name>
    <dbReference type="NCBI Taxonomy" id="3634"/>
    <lineage>
        <taxon>Eukaryota</taxon>
        <taxon>Viridiplantae</taxon>
        <taxon>Streptophyta</taxon>
        <taxon>Embryophyta</taxon>
        <taxon>Tracheophyta</taxon>
        <taxon>Spermatophyta</taxon>
        <taxon>Magnoliopsida</taxon>
        <taxon>eudicotyledons</taxon>
        <taxon>Gunneridae</taxon>
        <taxon>Pentapetalae</taxon>
        <taxon>rosids</taxon>
        <taxon>malvids</taxon>
        <taxon>Malvales</taxon>
        <taxon>Malvaceae</taxon>
        <taxon>Malvoideae</taxon>
        <taxon>Gossypium</taxon>
    </lineage>
</organism>
<evidence type="ECO:0000313" key="1">
    <source>
        <dbReference type="EMBL" id="PPS12986.1"/>
    </source>
</evidence>
<accession>A0A2P5YBN8</accession>
<gene>
    <name evidence="1" type="ORF">GOBAR_AA07665</name>
</gene>
<dbReference type="EMBL" id="KZ663404">
    <property type="protein sequence ID" value="PPS12986.1"/>
    <property type="molecule type" value="Genomic_DNA"/>
</dbReference>
<dbReference type="OrthoDB" id="10589629at2759"/>
<name>A0A2P5YBN8_GOSBA</name>
<protein>
    <submittedName>
        <fullName evidence="1">Uncharacterized protein</fullName>
    </submittedName>
</protein>
<dbReference type="AlphaFoldDB" id="A0A2P5YBN8"/>
<proteinExistence type="predicted"/>
<sequence length="133" mass="14672">MQTDLQGAVSGFSTTVGASNIGVSSMSRPLSNDNMLGREVGGRVSKTSTILAQAWKEDTDLGNLKFRAVVDAALEAHLHCPQLYLYSTADKVVPYSTIPFLYCQKPNRYDLQLFPLALMTSSRLDIARSTWWP</sequence>
<dbReference type="Proteomes" id="UP000239757">
    <property type="component" value="Unassembled WGS sequence"/>
</dbReference>